<proteinExistence type="inferred from homology"/>
<comment type="function">
    <text evidence="5">An accessory protein needed during the final step in the assembly of 30S ribosomal subunit, possibly for assembly of the head region. Essential for efficient processing of 16S rRNA. May be needed both before and after RbfA during the maturation of 16S rRNA. It has affinity for free ribosomal 30S subunits but not for 70S ribosomes.</text>
</comment>
<dbReference type="GO" id="GO:0005840">
    <property type="term" value="C:ribosome"/>
    <property type="evidence" value="ECO:0007669"/>
    <property type="project" value="InterPro"/>
</dbReference>
<comment type="subcellular location">
    <subcellularLocation>
        <location evidence="5">Cytoplasm</location>
    </subcellularLocation>
</comment>
<evidence type="ECO:0000256" key="5">
    <source>
        <dbReference type="HAMAP-Rule" id="MF_00014"/>
    </source>
</evidence>
<feature type="domain" description="Ribosome maturation factor RimM PRC barrel" evidence="7">
    <location>
        <begin position="103"/>
        <end position="171"/>
    </location>
</feature>
<dbReference type="InterPro" id="IPR009000">
    <property type="entry name" value="Transl_B-barrel_sf"/>
</dbReference>
<dbReference type="GO" id="GO:0042274">
    <property type="term" value="P:ribosomal small subunit biogenesis"/>
    <property type="evidence" value="ECO:0007669"/>
    <property type="project" value="UniProtKB-UniRule"/>
</dbReference>
<comment type="caution">
    <text evidence="8">The sequence shown here is derived from an EMBL/GenBank/DDBJ whole genome shotgun (WGS) entry which is preliminary data.</text>
</comment>
<name>A0A6N6VLK3_9HYPH</name>
<dbReference type="InterPro" id="IPR011961">
    <property type="entry name" value="RimM"/>
</dbReference>
<evidence type="ECO:0000313" key="8">
    <source>
        <dbReference type="EMBL" id="KAB7742228.1"/>
    </source>
</evidence>
<keyword evidence="3 5" id="KW-0698">rRNA processing</keyword>
<evidence type="ECO:0000256" key="1">
    <source>
        <dbReference type="ARBA" id="ARBA00022490"/>
    </source>
</evidence>
<dbReference type="RefSeq" id="WP_152214650.1">
    <property type="nucleotide sequence ID" value="NZ_JBAQYD010000122.1"/>
</dbReference>
<reference evidence="8 9" key="1">
    <citation type="submission" date="2019-09" db="EMBL/GenBank/DDBJ databases">
        <title>Parvibaculum sedimenti sp. nov., isolated from sediment.</title>
        <authorList>
            <person name="Wang Y."/>
        </authorList>
    </citation>
    <scope>NUCLEOTIDE SEQUENCE [LARGE SCALE GENOMIC DNA]</scope>
    <source>
        <strain evidence="8 9">HXT-9</strain>
    </source>
</reference>
<evidence type="ECO:0000313" key="9">
    <source>
        <dbReference type="Proteomes" id="UP000468901"/>
    </source>
</evidence>
<dbReference type="SUPFAM" id="SSF50346">
    <property type="entry name" value="PRC-barrel domain"/>
    <property type="match status" value="1"/>
</dbReference>
<evidence type="ECO:0000259" key="6">
    <source>
        <dbReference type="Pfam" id="PF01782"/>
    </source>
</evidence>
<keyword evidence="4 5" id="KW-0143">Chaperone</keyword>
<dbReference type="HAMAP" id="MF_00014">
    <property type="entry name" value="Ribosome_mat_RimM"/>
    <property type="match status" value="1"/>
</dbReference>
<comment type="similarity">
    <text evidence="5">Belongs to the RimM family.</text>
</comment>
<evidence type="ECO:0000256" key="2">
    <source>
        <dbReference type="ARBA" id="ARBA00022517"/>
    </source>
</evidence>
<dbReference type="GO" id="GO:0005737">
    <property type="term" value="C:cytoplasm"/>
    <property type="evidence" value="ECO:0007669"/>
    <property type="project" value="UniProtKB-SubCell"/>
</dbReference>
<evidence type="ECO:0000256" key="4">
    <source>
        <dbReference type="ARBA" id="ARBA00023186"/>
    </source>
</evidence>
<dbReference type="InterPro" id="IPR011033">
    <property type="entry name" value="PRC_barrel-like_sf"/>
</dbReference>
<dbReference type="AlphaFoldDB" id="A0A6N6VLK3"/>
<dbReference type="Proteomes" id="UP000468901">
    <property type="component" value="Unassembled WGS sequence"/>
</dbReference>
<dbReference type="InterPro" id="IPR036976">
    <property type="entry name" value="RimM_N_sf"/>
</dbReference>
<dbReference type="EMBL" id="WESC01000002">
    <property type="protein sequence ID" value="KAB7742228.1"/>
    <property type="molecule type" value="Genomic_DNA"/>
</dbReference>
<keyword evidence="2 5" id="KW-0690">Ribosome biogenesis</keyword>
<comment type="subunit">
    <text evidence="5">Binds ribosomal protein uS19.</text>
</comment>
<keyword evidence="1 5" id="KW-0963">Cytoplasm</keyword>
<dbReference type="SUPFAM" id="SSF50447">
    <property type="entry name" value="Translation proteins"/>
    <property type="match status" value="1"/>
</dbReference>
<organism evidence="8 9">
    <name type="scientific">Parvibaculum sedimenti</name>
    <dbReference type="NCBI Taxonomy" id="2608632"/>
    <lineage>
        <taxon>Bacteria</taxon>
        <taxon>Pseudomonadati</taxon>
        <taxon>Pseudomonadota</taxon>
        <taxon>Alphaproteobacteria</taxon>
        <taxon>Hyphomicrobiales</taxon>
        <taxon>Parvibaculaceae</taxon>
        <taxon>Parvibaculum</taxon>
    </lineage>
</organism>
<dbReference type="InterPro" id="IPR056792">
    <property type="entry name" value="PRC_RimM"/>
</dbReference>
<dbReference type="GO" id="GO:0043022">
    <property type="term" value="F:ribosome binding"/>
    <property type="evidence" value="ECO:0007669"/>
    <property type="project" value="InterPro"/>
</dbReference>
<protein>
    <recommendedName>
        <fullName evidence="5">Ribosome maturation factor RimM</fullName>
    </recommendedName>
</protein>
<accession>A0A6N6VLK3</accession>
<dbReference type="Pfam" id="PF24986">
    <property type="entry name" value="PRC_RimM"/>
    <property type="match status" value="1"/>
</dbReference>
<keyword evidence="9" id="KW-1185">Reference proteome</keyword>
<gene>
    <name evidence="5 8" type="primary">rimM</name>
    <name evidence="8" type="ORF">F2P47_02870</name>
</gene>
<dbReference type="PANTHER" id="PTHR33692:SF1">
    <property type="entry name" value="RIBOSOME MATURATION FACTOR RIMM"/>
    <property type="match status" value="1"/>
</dbReference>
<dbReference type="Gene3D" id="2.40.30.60">
    <property type="entry name" value="RimM"/>
    <property type="match status" value="1"/>
</dbReference>
<evidence type="ECO:0000259" key="7">
    <source>
        <dbReference type="Pfam" id="PF24986"/>
    </source>
</evidence>
<dbReference type="GO" id="GO:0006364">
    <property type="term" value="P:rRNA processing"/>
    <property type="evidence" value="ECO:0007669"/>
    <property type="project" value="UniProtKB-UniRule"/>
</dbReference>
<dbReference type="Pfam" id="PF01782">
    <property type="entry name" value="RimM"/>
    <property type="match status" value="1"/>
</dbReference>
<dbReference type="Gene3D" id="2.30.30.240">
    <property type="entry name" value="PRC-barrel domain"/>
    <property type="match status" value="1"/>
</dbReference>
<dbReference type="NCBIfam" id="TIGR02273">
    <property type="entry name" value="16S_RimM"/>
    <property type="match status" value="1"/>
</dbReference>
<comment type="domain">
    <text evidence="5">The PRC barrel domain binds ribosomal protein uS19.</text>
</comment>
<feature type="domain" description="RimM N-terminal" evidence="6">
    <location>
        <begin position="11"/>
        <end position="89"/>
    </location>
</feature>
<sequence length="191" mass="20435">MADSQQKRVCLGVVVGAHGVRGLVKVKPFTEEPEAVAAYGPVETKDGHRRFRIEAMGRAKGVVICRLEGVGDRDKAEAMRGTELYVDRARLPETDEDEGWYHTDLIGLEAVGADGRVYGQVVGVENFGAGDLLEIKRPEGGPTVFLPFTEENVPEVGIEAGRIVIDPPHGIFDAGLFDGGPEAEAGEGHDG</sequence>
<dbReference type="PANTHER" id="PTHR33692">
    <property type="entry name" value="RIBOSOME MATURATION FACTOR RIMM"/>
    <property type="match status" value="1"/>
</dbReference>
<evidence type="ECO:0000256" key="3">
    <source>
        <dbReference type="ARBA" id="ARBA00022552"/>
    </source>
</evidence>
<dbReference type="InterPro" id="IPR002676">
    <property type="entry name" value="RimM_N"/>
</dbReference>